<evidence type="ECO:0000313" key="5">
    <source>
        <dbReference type="Proteomes" id="UP001318860"/>
    </source>
</evidence>
<keyword evidence="5" id="KW-1185">Reference proteome</keyword>
<comment type="cofactor">
    <cofactor evidence="1">
        <name>a divalent metal cation</name>
        <dbReference type="ChEBI" id="CHEBI:60240"/>
    </cofactor>
</comment>
<name>A0ABR0WUQ0_REHGL</name>
<comment type="caution">
    <text evidence="4">The sequence shown here is derived from an EMBL/GenBank/DDBJ whole genome shotgun (WGS) entry which is preliminary data.</text>
</comment>
<keyword evidence="2" id="KW-0479">Metal-binding</keyword>
<sequence>MDKPMFMLLCQKIIETWAYSQSINVRKCQSKKVSVFFCTPLGCMNDIEIPPNDFNGHRKLLVDMFTLWLRPCAEWHQTAFVPPVSIKYRTLFKTMPNYSPTSRQDWVPSRKHGTYRSRKGTLAQNVMAACDFNLNFTFVLAGWEGSANDSRVFAEVLSNPKYDFPWPP</sequence>
<protein>
    <recommendedName>
        <fullName evidence="3">DDE Tnp4 domain-containing protein</fullName>
    </recommendedName>
</protein>
<feature type="domain" description="DDE Tnp4" evidence="3">
    <location>
        <begin position="109"/>
        <end position="155"/>
    </location>
</feature>
<evidence type="ECO:0000259" key="3">
    <source>
        <dbReference type="Pfam" id="PF13359"/>
    </source>
</evidence>
<dbReference type="Pfam" id="PF13359">
    <property type="entry name" value="DDE_Tnp_4"/>
    <property type="match status" value="1"/>
</dbReference>
<evidence type="ECO:0000256" key="1">
    <source>
        <dbReference type="ARBA" id="ARBA00001968"/>
    </source>
</evidence>
<proteinExistence type="predicted"/>
<accession>A0ABR0WUQ0</accession>
<organism evidence="4 5">
    <name type="scientific">Rehmannia glutinosa</name>
    <name type="common">Chinese foxglove</name>
    <dbReference type="NCBI Taxonomy" id="99300"/>
    <lineage>
        <taxon>Eukaryota</taxon>
        <taxon>Viridiplantae</taxon>
        <taxon>Streptophyta</taxon>
        <taxon>Embryophyta</taxon>
        <taxon>Tracheophyta</taxon>
        <taxon>Spermatophyta</taxon>
        <taxon>Magnoliopsida</taxon>
        <taxon>eudicotyledons</taxon>
        <taxon>Gunneridae</taxon>
        <taxon>Pentapetalae</taxon>
        <taxon>asterids</taxon>
        <taxon>lamiids</taxon>
        <taxon>Lamiales</taxon>
        <taxon>Orobanchaceae</taxon>
        <taxon>Rehmannieae</taxon>
        <taxon>Rehmannia</taxon>
    </lineage>
</organism>
<reference evidence="4 5" key="1">
    <citation type="journal article" date="2021" name="Comput. Struct. Biotechnol. J.">
        <title>De novo genome assembly of the potent medicinal plant Rehmannia glutinosa using nanopore technology.</title>
        <authorList>
            <person name="Ma L."/>
            <person name="Dong C."/>
            <person name="Song C."/>
            <person name="Wang X."/>
            <person name="Zheng X."/>
            <person name="Niu Y."/>
            <person name="Chen S."/>
            <person name="Feng W."/>
        </authorList>
    </citation>
    <scope>NUCLEOTIDE SEQUENCE [LARGE SCALE GENOMIC DNA]</scope>
    <source>
        <strain evidence="4">DH-2019</strain>
    </source>
</reference>
<evidence type="ECO:0000313" key="4">
    <source>
        <dbReference type="EMBL" id="KAK6150935.1"/>
    </source>
</evidence>
<evidence type="ECO:0000256" key="2">
    <source>
        <dbReference type="ARBA" id="ARBA00022723"/>
    </source>
</evidence>
<dbReference type="Proteomes" id="UP001318860">
    <property type="component" value="Unassembled WGS sequence"/>
</dbReference>
<dbReference type="EMBL" id="JABTTQ020000008">
    <property type="protein sequence ID" value="KAK6150935.1"/>
    <property type="molecule type" value="Genomic_DNA"/>
</dbReference>
<gene>
    <name evidence="4" type="ORF">DH2020_015867</name>
</gene>
<dbReference type="InterPro" id="IPR027806">
    <property type="entry name" value="HARBI1_dom"/>
</dbReference>